<keyword evidence="6 14" id="KW-0349">Heme</keyword>
<feature type="signal peptide" evidence="16">
    <location>
        <begin position="1"/>
        <end position="19"/>
    </location>
</feature>
<dbReference type="SUPFAM" id="SSF48264">
    <property type="entry name" value="Cytochrome P450"/>
    <property type="match status" value="1"/>
</dbReference>
<dbReference type="GO" id="GO:0016705">
    <property type="term" value="F:oxidoreductase activity, acting on paired donors, with incorporation or reduction of molecular oxygen"/>
    <property type="evidence" value="ECO:0007669"/>
    <property type="project" value="InterPro"/>
</dbReference>
<dbReference type="PRINTS" id="PR00385">
    <property type="entry name" value="P450"/>
</dbReference>
<dbReference type="GO" id="GO:0005506">
    <property type="term" value="F:iron ion binding"/>
    <property type="evidence" value="ECO:0007669"/>
    <property type="project" value="InterPro"/>
</dbReference>
<keyword evidence="11 14" id="KW-0408">Iron</keyword>
<evidence type="ECO:0000256" key="1">
    <source>
        <dbReference type="ARBA" id="ARBA00001971"/>
    </source>
</evidence>
<dbReference type="Pfam" id="PF00067">
    <property type="entry name" value="p450"/>
    <property type="match status" value="1"/>
</dbReference>
<feature type="binding site" description="axial binding residue" evidence="14">
    <location>
        <position position="445"/>
    </location>
    <ligand>
        <name>heme</name>
        <dbReference type="ChEBI" id="CHEBI:30413"/>
    </ligand>
    <ligandPart>
        <name>Fe</name>
        <dbReference type="ChEBI" id="CHEBI:18248"/>
    </ligandPart>
</feature>
<dbReference type="InterPro" id="IPR050196">
    <property type="entry name" value="Cytochrome_P450_Monoox"/>
</dbReference>
<evidence type="ECO:0000256" key="5">
    <source>
        <dbReference type="ARBA" id="ARBA00010617"/>
    </source>
</evidence>
<comment type="similarity">
    <text evidence="5 15">Belongs to the cytochrome P450 family.</text>
</comment>
<dbReference type="AlphaFoldDB" id="A0A6J2KF36"/>
<keyword evidence="8" id="KW-0256">Endoplasmic reticulum</keyword>
<dbReference type="GO" id="GO:0005789">
    <property type="term" value="C:endoplasmic reticulum membrane"/>
    <property type="evidence" value="ECO:0007669"/>
    <property type="project" value="UniProtKB-SubCell"/>
</dbReference>
<dbReference type="InterPro" id="IPR002401">
    <property type="entry name" value="Cyt_P450_E_grp-I"/>
</dbReference>
<dbReference type="GO" id="GO:0020037">
    <property type="term" value="F:heme binding"/>
    <property type="evidence" value="ECO:0007669"/>
    <property type="project" value="InterPro"/>
</dbReference>
<evidence type="ECO:0000256" key="9">
    <source>
        <dbReference type="ARBA" id="ARBA00022848"/>
    </source>
</evidence>
<dbReference type="CTD" id="101743078"/>
<proteinExistence type="inferred from homology"/>
<dbReference type="PANTHER" id="PTHR24291:SF189">
    <property type="entry name" value="CYTOCHROME P450 4C3-RELATED"/>
    <property type="match status" value="1"/>
</dbReference>
<dbReference type="GeneID" id="114250503"/>
<dbReference type="CDD" id="cd20628">
    <property type="entry name" value="CYP4"/>
    <property type="match status" value="1"/>
</dbReference>
<protein>
    <submittedName>
        <fullName evidence="18">Cytochrome P450 4C1-like</fullName>
    </submittedName>
</protein>
<dbReference type="KEGG" id="bman:114250503"/>
<sequence length="512" mass="58891">MLVQLILCIVVALWLLSQRYKKKEMMKVWEQLKNDYTALPLIGHAYMFFGSQEERMKTFQRLGKESTERGGLLALWQGSRLYVMISEPVMAEYVLKTCLEKDDILKCSRFLVGNGSVFAPVSIWRPRRKILAPTFSPKNLTHFVDIFSKQSSYMVKYLGKAAKTGNFSIWKYINTYSMDSICETTLGVKVNAQGNSEQPFLRAFEIICRLDSSRFCQPWLHNDTVYKMMPQYQQHKDSKDFLCNFIDQVIKSKRHSLEEQKDSTEADQNAHRNGLKSFLELLIESSGGNKGYTDLELQEETLVLVLAGTDTSAVGVAFTSVMLSRHQDVQEKVYEELKEVFGDSDRPIVADDLPKLKYLEAVIKETMRLYPPVPLIVRKVDKDVTLPTGLTLVKNCGIVINIWAVHRNPLYWGDDADIFRPERFIDTPIKHPAAFMAFSHGPRACIGYQYATMSMKTATANLLRHFRLRPAEPTDPTYTHEKNKPLRVKFDVMMKDMDNFTVQLEPRCKLIL</sequence>
<comment type="subcellular location">
    <subcellularLocation>
        <location evidence="4">Endoplasmic reticulum membrane</location>
        <topology evidence="4">Peripheral membrane protein</topology>
    </subcellularLocation>
    <subcellularLocation>
        <location evidence="3">Microsome membrane</location>
        <topology evidence="3">Peripheral membrane protein</topology>
    </subcellularLocation>
</comment>
<dbReference type="InterPro" id="IPR017972">
    <property type="entry name" value="Cyt_P450_CS"/>
</dbReference>
<evidence type="ECO:0000313" key="18">
    <source>
        <dbReference type="RefSeq" id="XP_028040208.1"/>
    </source>
</evidence>
<accession>A0A6J2KF36</accession>
<evidence type="ECO:0000256" key="11">
    <source>
        <dbReference type="ARBA" id="ARBA00023004"/>
    </source>
</evidence>
<reference evidence="18" key="1">
    <citation type="submission" date="2025-08" db="UniProtKB">
        <authorList>
            <consortium name="RefSeq"/>
        </authorList>
    </citation>
    <scope>IDENTIFICATION</scope>
    <source>
        <tissue evidence="18">Silk gland</tissue>
    </source>
</reference>
<comment type="cofactor">
    <cofactor evidence="1 14">
        <name>heme</name>
        <dbReference type="ChEBI" id="CHEBI:30413"/>
    </cofactor>
</comment>
<keyword evidence="10 15" id="KW-0560">Oxidoreductase</keyword>
<evidence type="ECO:0000256" key="6">
    <source>
        <dbReference type="ARBA" id="ARBA00022617"/>
    </source>
</evidence>
<keyword evidence="16" id="KW-0732">Signal</keyword>
<name>A0A6J2KF36_BOMMA</name>
<dbReference type="OrthoDB" id="1470350at2759"/>
<evidence type="ECO:0000256" key="4">
    <source>
        <dbReference type="ARBA" id="ARBA00004406"/>
    </source>
</evidence>
<keyword evidence="12 15" id="KW-0503">Monooxygenase</keyword>
<evidence type="ECO:0000256" key="7">
    <source>
        <dbReference type="ARBA" id="ARBA00022723"/>
    </source>
</evidence>
<keyword evidence="9" id="KW-0492">Microsome</keyword>
<dbReference type="Proteomes" id="UP000504629">
    <property type="component" value="Unplaced"/>
</dbReference>
<evidence type="ECO:0000256" key="3">
    <source>
        <dbReference type="ARBA" id="ARBA00004174"/>
    </source>
</evidence>
<evidence type="ECO:0000256" key="14">
    <source>
        <dbReference type="PIRSR" id="PIRSR602401-1"/>
    </source>
</evidence>
<keyword evidence="13" id="KW-0472">Membrane</keyword>
<keyword evidence="7 14" id="KW-0479">Metal-binding</keyword>
<dbReference type="GO" id="GO:0004497">
    <property type="term" value="F:monooxygenase activity"/>
    <property type="evidence" value="ECO:0007669"/>
    <property type="project" value="UniProtKB-KW"/>
</dbReference>
<feature type="chain" id="PRO_5026972298" evidence="16">
    <location>
        <begin position="20"/>
        <end position="512"/>
    </location>
</feature>
<dbReference type="InterPro" id="IPR036396">
    <property type="entry name" value="Cyt_P450_sf"/>
</dbReference>
<evidence type="ECO:0000256" key="15">
    <source>
        <dbReference type="RuleBase" id="RU000461"/>
    </source>
</evidence>
<evidence type="ECO:0000256" key="16">
    <source>
        <dbReference type="SAM" id="SignalP"/>
    </source>
</evidence>
<keyword evidence="17" id="KW-1185">Reference proteome</keyword>
<dbReference type="PROSITE" id="PS00086">
    <property type="entry name" value="CYTOCHROME_P450"/>
    <property type="match status" value="1"/>
</dbReference>
<dbReference type="RefSeq" id="XP_028040208.1">
    <property type="nucleotide sequence ID" value="XM_028184407.1"/>
</dbReference>
<dbReference type="InterPro" id="IPR001128">
    <property type="entry name" value="Cyt_P450"/>
</dbReference>
<evidence type="ECO:0000256" key="8">
    <source>
        <dbReference type="ARBA" id="ARBA00022824"/>
    </source>
</evidence>
<dbReference type="PANTHER" id="PTHR24291">
    <property type="entry name" value="CYTOCHROME P450 FAMILY 4"/>
    <property type="match status" value="1"/>
</dbReference>
<evidence type="ECO:0000256" key="2">
    <source>
        <dbReference type="ARBA" id="ARBA00003690"/>
    </source>
</evidence>
<organism evidence="17 18">
    <name type="scientific">Bombyx mandarina</name>
    <name type="common">Wild silk moth</name>
    <name type="synonym">Wild silkworm</name>
    <dbReference type="NCBI Taxonomy" id="7092"/>
    <lineage>
        <taxon>Eukaryota</taxon>
        <taxon>Metazoa</taxon>
        <taxon>Ecdysozoa</taxon>
        <taxon>Arthropoda</taxon>
        <taxon>Hexapoda</taxon>
        <taxon>Insecta</taxon>
        <taxon>Pterygota</taxon>
        <taxon>Neoptera</taxon>
        <taxon>Endopterygota</taxon>
        <taxon>Lepidoptera</taxon>
        <taxon>Glossata</taxon>
        <taxon>Ditrysia</taxon>
        <taxon>Bombycoidea</taxon>
        <taxon>Bombycidae</taxon>
        <taxon>Bombycinae</taxon>
        <taxon>Bombyx</taxon>
    </lineage>
</organism>
<dbReference type="Gene3D" id="1.10.630.10">
    <property type="entry name" value="Cytochrome P450"/>
    <property type="match status" value="1"/>
</dbReference>
<comment type="function">
    <text evidence="2">May be involved in the metabolism of insect hormones and in the breakdown of synthetic insecticides.</text>
</comment>
<evidence type="ECO:0000313" key="17">
    <source>
        <dbReference type="Proteomes" id="UP000504629"/>
    </source>
</evidence>
<evidence type="ECO:0000256" key="12">
    <source>
        <dbReference type="ARBA" id="ARBA00023033"/>
    </source>
</evidence>
<gene>
    <name evidence="18" type="primary">LOC114250503</name>
</gene>
<evidence type="ECO:0000256" key="13">
    <source>
        <dbReference type="ARBA" id="ARBA00023136"/>
    </source>
</evidence>
<dbReference type="PRINTS" id="PR00463">
    <property type="entry name" value="EP450I"/>
</dbReference>
<evidence type="ECO:0000256" key="10">
    <source>
        <dbReference type="ARBA" id="ARBA00023002"/>
    </source>
</evidence>